<dbReference type="CDD" id="cd01427">
    <property type="entry name" value="HAD_like"/>
    <property type="match status" value="1"/>
</dbReference>
<dbReference type="Gene3D" id="1.10.260.80">
    <property type="match status" value="1"/>
</dbReference>
<evidence type="ECO:0000256" key="1">
    <source>
        <dbReference type="SAM" id="MobiDB-lite"/>
    </source>
</evidence>
<dbReference type="GeneID" id="31360020"/>
<protein>
    <submittedName>
        <fullName evidence="2">Uncharacterized protein</fullName>
    </submittedName>
</protein>
<dbReference type="FunCoup" id="D3B7U5">
    <property type="interactions" value="1"/>
</dbReference>
<dbReference type="Proteomes" id="UP000001396">
    <property type="component" value="Unassembled WGS sequence"/>
</dbReference>
<gene>
    <name evidence="2" type="ORF">PPL_04533</name>
</gene>
<reference evidence="2 3" key="1">
    <citation type="journal article" date="2011" name="Genome Res.">
        <title>Phylogeny-wide analysis of social amoeba genomes highlights ancient origins for complex intercellular communication.</title>
        <authorList>
            <person name="Heidel A.J."/>
            <person name="Lawal H.M."/>
            <person name="Felder M."/>
            <person name="Schilde C."/>
            <person name="Helps N.R."/>
            <person name="Tunggal B."/>
            <person name="Rivero F."/>
            <person name="John U."/>
            <person name="Schleicher M."/>
            <person name="Eichinger L."/>
            <person name="Platzer M."/>
            <person name="Noegel A.A."/>
            <person name="Schaap P."/>
            <person name="Gloeckner G."/>
        </authorList>
    </citation>
    <scope>NUCLEOTIDE SEQUENCE [LARGE SCALE GENOMIC DNA]</scope>
    <source>
        <strain evidence="3">ATCC 26659 / Pp 5 / PN500</strain>
    </source>
</reference>
<dbReference type="PANTHER" id="PTHR43885">
    <property type="entry name" value="HALOACID DEHALOGENASE-LIKE HYDROLASE"/>
    <property type="match status" value="1"/>
</dbReference>
<dbReference type="Gene3D" id="3.40.50.1000">
    <property type="entry name" value="HAD superfamily/HAD-like"/>
    <property type="match status" value="1"/>
</dbReference>
<dbReference type="SFLD" id="SFLDG01129">
    <property type="entry name" value="C1.5:_HAD__Beta-PGM__Phosphata"/>
    <property type="match status" value="1"/>
</dbReference>
<dbReference type="SUPFAM" id="SSF56784">
    <property type="entry name" value="HAD-like"/>
    <property type="match status" value="1"/>
</dbReference>
<dbReference type="InterPro" id="IPR006439">
    <property type="entry name" value="HAD-SF_hydro_IA"/>
</dbReference>
<feature type="region of interest" description="Disordered" evidence="1">
    <location>
        <begin position="204"/>
        <end position="225"/>
    </location>
</feature>
<dbReference type="NCBIfam" id="TIGR01549">
    <property type="entry name" value="HAD-SF-IA-v1"/>
    <property type="match status" value="1"/>
</dbReference>
<dbReference type="Pfam" id="PF00702">
    <property type="entry name" value="Hydrolase"/>
    <property type="match status" value="1"/>
</dbReference>
<dbReference type="PANTHER" id="PTHR43885:SF1">
    <property type="entry name" value="SUPERFAMILY HYDROLASE, PUTATIVE (AFU_ORTHOLOGUE AFUA_4G13290)-RELATED"/>
    <property type="match status" value="1"/>
</dbReference>
<dbReference type="InterPro" id="IPR036412">
    <property type="entry name" value="HAD-like_sf"/>
</dbReference>
<organism evidence="2 3">
    <name type="scientific">Heterostelium pallidum (strain ATCC 26659 / Pp 5 / PN500)</name>
    <name type="common">Cellular slime mold</name>
    <name type="synonym">Polysphondylium pallidum</name>
    <dbReference type="NCBI Taxonomy" id="670386"/>
    <lineage>
        <taxon>Eukaryota</taxon>
        <taxon>Amoebozoa</taxon>
        <taxon>Evosea</taxon>
        <taxon>Eumycetozoa</taxon>
        <taxon>Dictyostelia</taxon>
        <taxon>Acytosteliales</taxon>
        <taxon>Acytosteliaceae</taxon>
        <taxon>Heterostelium</taxon>
    </lineage>
</organism>
<dbReference type="AlphaFoldDB" id="D3B7U5"/>
<sequence>MISSIGKLSHVRGIIFDLDGTLTKPIMDFKKLRSDLGITTPGVDILEVIKTWSHEKQVEGHKIIYDFEREASLRLEFQPGASALMDTLERLNIKKAIHSRNSIENIEYFQERFGYTFSPIVGREIEPKPSPAGSHHIAKHWQMQPSEILFVGDSQDDMRCSRAFGSLSILLLNSSNKHYTELSDIAIESLSELSEALEQSFKNKQISNSTSTENSNLSNSNISVN</sequence>
<name>D3B7U5_HETP5</name>
<dbReference type="InParanoid" id="D3B7U5"/>
<dbReference type="OMA" id="QTYMFKE"/>
<dbReference type="EMBL" id="ADBJ01000018">
    <property type="protein sequence ID" value="EFA82838.1"/>
    <property type="molecule type" value="Genomic_DNA"/>
</dbReference>
<accession>D3B7U5</accession>
<dbReference type="InterPro" id="IPR023214">
    <property type="entry name" value="HAD_sf"/>
</dbReference>
<evidence type="ECO:0000313" key="3">
    <source>
        <dbReference type="Proteomes" id="UP000001396"/>
    </source>
</evidence>
<dbReference type="STRING" id="670386.D3B7U5"/>
<comment type="caution">
    <text evidence="2">The sequence shown here is derived from an EMBL/GenBank/DDBJ whole genome shotgun (WGS) entry which is preliminary data.</text>
</comment>
<keyword evidence="3" id="KW-1185">Reference proteome</keyword>
<dbReference type="SFLD" id="SFLDS00003">
    <property type="entry name" value="Haloacid_Dehalogenase"/>
    <property type="match status" value="1"/>
</dbReference>
<evidence type="ECO:0000313" key="2">
    <source>
        <dbReference type="EMBL" id="EFA82838.1"/>
    </source>
</evidence>
<dbReference type="RefSeq" id="XP_020434955.1">
    <property type="nucleotide sequence ID" value="XM_020575435.1"/>
</dbReference>
<feature type="compositionally biased region" description="Low complexity" evidence="1">
    <location>
        <begin position="207"/>
        <end position="225"/>
    </location>
</feature>
<proteinExistence type="predicted"/>